<protein>
    <submittedName>
        <fullName evidence="1">Uncharacterized protein</fullName>
    </submittedName>
</protein>
<evidence type="ECO:0000313" key="1">
    <source>
        <dbReference type="EMBL" id="POV94195.1"/>
    </source>
</evidence>
<reference evidence="1 2" key="1">
    <citation type="submission" date="2017-12" db="EMBL/GenBank/DDBJ databases">
        <title>Gene loss provides genomic basis for host adaptation in cereal stripe rust fungi.</title>
        <authorList>
            <person name="Xia C."/>
        </authorList>
    </citation>
    <scope>NUCLEOTIDE SEQUENCE [LARGE SCALE GENOMIC DNA]</scope>
    <source>
        <strain evidence="1 2">93TX-2</strain>
    </source>
</reference>
<reference evidence="2" key="3">
    <citation type="journal article" date="2018" name="Mol. Plant Microbe Interact.">
        <title>Genome sequence resources for the wheat stripe rust pathogen (Puccinia striiformis f. sp. tritici) and the barley stripe rust pathogen (Puccinia striiformis f. sp. hordei).</title>
        <authorList>
            <person name="Xia C."/>
            <person name="Wang M."/>
            <person name="Yin C."/>
            <person name="Cornejo O.E."/>
            <person name="Hulbert S.H."/>
            <person name="Chen X."/>
        </authorList>
    </citation>
    <scope>NUCLEOTIDE SEQUENCE [LARGE SCALE GENOMIC DNA]</scope>
    <source>
        <strain evidence="2">93TX-2</strain>
    </source>
</reference>
<dbReference type="AlphaFoldDB" id="A0A2S4UA87"/>
<dbReference type="Proteomes" id="UP000238274">
    <property type="component" value="Unassembled WGS sequence"/>
</dbReference>
<gene>
    <name evidence="1" type="ORF">PSHT_16367</name>
</gene>
<name>A0A2S4UA87_9BASI</name>
<sequence>DHNSDKHCRLSILRVKEQTLNQKLHSNCDAGCPVYGIKVCTEEFCFTAIQLCLCLVFVA</sequence>
<feature type="non-terminal residue" evidence="1">
    <location>
        <position position="1"/>
    </location>
</feature>
<evidence type="ECO:0000313" key="2">
    <source>
        <dbReference type="Proteomes" id="UP000238274"/>
    </source>
</evidence>
<reference evidence="2" key="2">
    <citation type="journal article" date="2018" name="BMC Genomics">
        <title>Genomic insights into host adaptation between the wheat stripe rust pathogen (Puccinia striiformis f. sp. tritici) and the barley stripe rust pathogen (Puccinia striiformis f. sp. hordei).</title>
        <authorList>
            <person name="Xia C."/>
            <person name="Wang M."/>
            <person name="Yin C."/>
            <person name="Cornejo O.E."/>
            <person name="Hulbert S.H."/>
            <person name="Chen X."/>
        </authorList>
    </citation>
    <scope>NUCLEOTIDE SEQUENCE [LARGE SCALE GENOMIC DNA]</scope>
    <source>
        <strain evidence="2">93TX-2</strain>
    </source>
</reference>
<accession>A0A2S4UA87</accession>
<comment type="caution">
    <text evidence="1">The sequence shown here is derived from an EMBL/GenBank/DDBJ whole genome shotgun (WGS) entry which is preliminary data.</text>
</comment>
<organism evidence="1 2">
    <name type="scientific">Puccinia striiformis</name>
    <dbReference type="NCBI Taxonomy" id="27350"/>
    <lineage>
        <taxon>Eukaryota</taxon>
        <taxon>Fungi</taxon>
        <taxon>Dikarya</taxon>
        <taxon>Basidiomycota</taxon>
        <taxon>Pucciniomycotina</taxon>
        <taxon>Pucciniomycetes</taxon>
        <taxon>Pucciniales</taxon>
        <taxon>Pucciniaceae</taxon>
        <taxon>Puccinia</taxon>
    </lineage>
</organism>
<keyword evidence="2" id="KW-1185">Reference proteome</keyword>
<dbReference type="EMBL" id="PKSM01000515">
    <property type="protein sequence ID" value="POV94195.1"/>
    <property type="molecule type" value="Genomic_DNA"/>
</dbReference>
<dbReference type="VEuPathDB" id="FungiDB:PSHT_16367"/>
<proteinExistence type="predicted"/>